<feature type="transmembrane region" description="Helical" evidence="1">
    <location>
        <begin position="22"/>
        <end position="45"/>
    </location>
</feature>
<dbReference type="AlphaFoldDB" id="A0A140L835"/>
<organism evidence="2 3">
    <name type="scientific">Fervidicola ferrireducens</name>
    <dbReference type="NCBI Taxonomy" id="520764"/>
    <lineage>
        <taxon>Bacteria</taxon>
        <taxon>Bacillati</taxon>
        <taxon>Bacillota</taxon>
        <taxon>Clostridia</taxon>
        <taxon>Thermosediminibacterales</taxon>
        <taxon>Thermosediminibacteraceae</taxon>
        <taxon>Fervidicola</taxon>
    </lineage>
</organism>
<evidence type="ECO:0000313" key="3">
    <source>
        <dbReference type="Proteomes" id="UP000070427"/>
    </source>
</evidence>
<evidence type="ECO:0000313" key="2">
    <source>
        <dbReference type="EMBL" id="KXG76710.1"/>
    </source>
</evidence>
<dbReference type="InParanoid" id="A0A140L835"/>
<protein>
    <submittedName>
        <fullName evidence="2">Uncharacterized protein</fullName>
    </submittedName>
</protein>
<dbReference type="STRING" id="520764.AN618_14900"/>
<dbReference type="Proteomes" id="UP000070427">
    <property type="component" value="Unassembled WGS sequence"/>
</dbReference>
<comment type="caution">
    <text evidence="2">The sequence shown here is derived from an EMBL/GenBank/DDBJ whole genome shotgun (WGS) entry which is preliminary data.</text>
</comment>
<evidence type="ECO:0000256" key="1">
    <source>
        <dbReference type="SAM" id="Phobius"/>
    </source>
</evidence>
<keyword evidence="1" id="KW-0812">Transmembrane</keyword>
<reference evidence="2 3" key="1">
    <citation type="submission" date="2015-12" db="EMBL/GenBank/DDBJ databases">
        <title>Draft genome sequnece of Fervidicola ferrireducens strain Y170.</title>
        <authorList>
            <person name="Patel B.K."/>
        </authorList>
    </citation>
    <scope>NUCLEOTIDE SEQUENCE [LARGE SCALE GENOMIC DNA]</scope>
    <source>
        <strain evidence="2 3">Y170</strain>
    </source>
</reference>
<keyword evidence="1" id="KW-1133">Transmembrane helix</keyword>
<accession>A0A140L835</accession>
<name>A0A140L835_9FIRM</name>
<sequence length="153" mass="16693">MKPGKIAAEVDRMNKALSKNGYPGFALVNVIFAASLLFLIGVMVIDMMSSELKKTSYFRDATISYYLAEAGVQKTLAALKKDPNYKPAGSESLGDGYFEVSVQKLSPGRLKIISRGLAGRAKEILSVVVEVSETEDGVELNVISWKREGKEEL</sequence>
<dbReference type="EMBL" id="LOED01000017">
    <property type="protein sequence ID" value="KXG76710.1"/>
    <property type="molecule type" value="Genomic_DNA"/>
</dbReference>
<keyword evidence="1" id="KW-0472">Membrane</keyword>
<proteinExistence type="predicted"/>
<gene>
    <name evidence="2" type="ORF">AN618_14900</name>
</gene>
<keyword evidence="3" id="KW-1185">Reference proteome</keyword>